<organism evidence="1 2">
    <name type="scientific">Mycolicibacterium arabiense</name>
    <dbReference type="NCBI Taxonomy" id="1286181"/>
    <lineage>
        <taxon>Bacteria</taxon>
        <taxon>Bacillati</taxon>
        <taxon>Actinomycetota</taxon>
        <taxon>Actinomycetes</taxon>
        <taxon>Mycobacteriales</taxon>
        <taxon>Mycobacteriaceae</taxon>
        <taxon>Mycolicibacterium</taxon>
    </lineage>
</organism>
<dbReference type="EMBL" id="AP022593">
    <property type="protein sequence ID" value="BBY52717.1"/>
    <property type="molecule type" value="Genomic_DNA"/>
</dbReference>
<name>A0A7I7S784_9MYCO</name>
<gene>
    <name evidence="1" type="ORF">MARA_61850</name>
</gene>
<evidence type="ECO:0000313" key="2">
    <source>
        <dbReference type="Proteomes" id="UP000467428"/>
    </source>
</evidence>
<dbReference type="Proteomes" id="UP000467428">
    <property type="component" value="Chromosome"/>
</dbReference>
<protein>
    <submittedName>
        <fullName evidence="1">Uncharacterized protein</fullName>
    </submittedName>
</protein>
<sequence>MTLNELGLHHTPVLTTVIDTTAEAIRRRFTGSPSIIINGVDPWAHPDELPGLACRVLPSGDGLPTPERLAQALCTAVVDDRQTLAGGGDSSRVC</sequence>
<accession>A0A7I7S784</accession>
<keyword evidence="2" id="KW-1185">Reference proteome</keyword>
<reference evidence="1 2" key="1">
    <citation type="journal article" date="2019" name="Emerg. Microbes Infect.">
        <title>Comprehensive subspecies identification of 175 nontuberculous mycobacteria species based on 7547 genomic profiles.</title>
        <authorList>
            <person name="Matsumoto Y."/>
            <person name="Kinjo T."/>
            <person name="Motooka D."/>
            <person name="Nabeya D."/>
            <person name="Jung N."/>
            <person name="Uechi K."/>
            <person name="Horii T."/>
            <person name="Iida T."/>
            <person name="Fujita J."/>
            <person name="Nakamura S."/>
        </authorList>
    </citation>
    <scope>NUCLEOTIDE SEQUENCE [LARGE SCALE GENOMIC DNA]</scope>
    <source>
        <strain evidence="1 2">JCM 18538</strain>
    </source>
</reference>
<proteinExistence type="predicted"/>
<dbReference type="AlphaFoldDB" id="A0A7I7S784"/>
<evidence type="ECO:0000313" key="1">
    <source>
        <dbReference type="EMBL" id="BBY52717.1"/>
    </source>
</evidence>
<geneLocation type="plasmid" evidence="2">
    <name>pjcm18538 dna</name>
</geneLocation>
<dbReference type="KEGG" id="marz:MARA_61850"/>